<keyword evidence="9" id="KW-1185">Reference proteome</keyword>
<name>G9NBV6_HYPVG</name>
<dbReference type="HOGENOM" id="CLU_009665_19_0_1"/>
<protein>
    <recommendedName>
        <fullName evidence="7">FAD-binding domain-containing protein</fullName>
    </recommendedName>
</protein>
<dbReference type="PRINTS" id="PR00420">
    <property type="entry name" value="RNGMNOXGNASE"/>
</dbReference>
<dbReference type="eggNOG" id="KOG2614">
    <property type="taxonomic scope" value="Eukaryota"/>
</dbReference>
<dbReference type="Proteomes" id="UP000007115">
    <property type="component" value="Unassembled WGS sequence"/>
</dbReference>
<dbReference type="InterPro" id="IPR002938">
    <property type="entry name" value="FAD-bd"/>
</dbReference>
<gene>
    <name evidence="8" type="ORF">TRIVIDRAFT_206945</name>
</gene>
<evidence type="ECO:0000256" key="3">
    <source>
        <dbReference type="ARBA" id="ARBA00022827"/>
    </source>
</evidence>
<dbReference type="OMA" id="CRNDELG"/>
<evidence type="ECO:0000256" key="4">
    <source>
        <dbReference type="ARBA" id="ARBA00023002"/>
    </source>
</evidence>
<keyword evidence="4" id="KW-0560">Oxidoreductase</keyword>
<keyword evidence="3" id="KW-0274">FAD</keyword>
<evidence type="ECO:0000313" key="8">
    <source>
        <dbReference type="EMBL" id="EHK16309.1"/>
    </source>
</evidence>
<dbReference type="InterPro" id="IPR036188">
    <property type="entry name" value="FAD/NAD-bd_sf"/>
</dbReference>
<evidence type="ECO:0000256" key="6">
    <source>
        <dbReference type="SAM" id="SignalP"/>
    </source>
</evidence>
<dbReference type="EMBL" id="ABDF02000091">
    <property type="protein sequence ID" value="EHK16309.1"/>
    <property type="molecule type" value="Genomic_DNA"/>
</dbReference>
<dbReference type="SUPFAM" id="SSF51905">
    <property type="entry name" value="FAD/NAD(P)-binding domain"/>
    <property type="match status" value="1"/>
</dbReference>
<evidence type="ECO:0000259" key="7">
    <source>
        <dbReference type="Pfam" id="PF01494"/>
    </source>
</evidence>
<dbReference type="InParanoid" id="G9NBV6"/>
<dbReference type="Pfam" id="PF01494">
    <property type="entry name" value="FAD_binding_3"/>
    <property type="match status" value="1"/>
</dbReference>
<dbReference type="RefSeq" id="XP_013950502.1">
    <property type="nucleotide sequence ID" value="XM_014095027.1"/>
</dbReference>
<comment type="similarity">
    <text evidence="1">Belongs to the paxM FAD-dependent monooxygenase family.</text>
</comment>
<reference evidence="8 9" key="1">
    <citation type="journal article" date="2011" name="Genome Biol.">
        <title>Comparative genome sequence analysis underscores mycoparasitism as the ancestral life style of Trichoderma.</title>
        <authorList>
            <person name="Kubicek C.P."/>
            <person name="Herrera-Estrella A."/>
            <person name="Seidl-Seiboth V."/>
            <person name="Martinez D.A."/>
            <person name="Druzhinina I.S."/>
            <person name="Thon M."/>
            <person name="Zeilinger S."/>
            <person name="Casas-Flores S."/>
            <person name="Horwitz B.A."/>
            <person name="Mukherjee P.K."/>
            <person name="Mukherjee M."/>
            <person name="Kredics L."/>
            <person name="Alcaraz L.D."/>
            <person name="Aerts A."/>
            <person name="Antal Z."/>
            <person name="Atanasova L."/>
            <person name="Cervantes-Badillo M.G."/>
            <person name="Challacombe J."/>
            <person name="Chertkov O."/>
            <person name="McCluskey K."/>
            <person name="Coulpier F."/>
            <person name="Deshpande N."/>
            <person name="von Doehren H."/>
            <person name="Ebbole D.J."/>
            <person name="Esquivel-Naranjo E.U."/>
            <person name="Fekete E."/>
            <person name="Flipphi M."/>
            <person name="Glaser F."/>
            <person name="Gomez-Rodriguez E.Y."/>
            <person name="Gruber S."/>
            <person name="Han C."/>
            <person name="Henrissat B."/>
            <person name="Hermosa R."/>
            <person name="Hernandez-Onate M."/>
            <person name="Karaffa L."/>
            <person name="Kosti I."/>
            <person name="Le Crom S."/>
            <person name="Lindquist E."/>
            <person name="Lucas S."/>
            <person name="Luebeck M."/>
            <person name="Luebeck P.S."/>
            <person name="Margeot A."/>
            <person name="Metz B."/>
            <person name="Misra M."/>
            <person name="Nevalainen H."/>
            <person name="Omann M."/>
            <person name="Packer N."/>
            <person name="Perrone G."/>
            <person name="Uresti-Rivera E.E."/>
            <person name="Salamov A."/>
            <person name="Schmoll M."/>
            <person name="Seiboth B."/>
            <person name="Shapiro H."/>
            <person name="Sukno S."/>
            <person name="Tamayo-Ramos J.A."/>
            <person name="Tisch D."/>
            <person name="Wiest A."/>
            <person name="Wilkinson H.H."/>
            <person name="Zhang M."/>
            <person name="Coutinho P.M."/>
            <person name="Kenerley C.M."/>
            <person name="Monte E."/>
            <person name="Baker S.E."/>
            <person name="Grigoriev I.V."/>
        </authorList>
    </citation>
    <scope>NUCLEOTIDE SEQUENCE [LARGE SCALE GENOMIC DNA]</scope>
    <source>
        <strain evidence="9">Gv29-8 / FGSC 10586</strain>
    </source>
</reference>
<evidence type="ECO:0000313" key="9">
    <source>
        <dbReference type="Proteomes" id="UP000007115"/>
    </source>
</evidence>
<dbReference type="AlphaFoldDB" id="G9NBV6"/>
<dbReference type="PANTHER" id="PTHR13789:SF314">
    <property type="entry name" value="FAD-BINDING DOMAIN-CONTAINING PROTEIN"/>
    <property type="match status" value="1"/>
</dbReference>
<dbReference type="GeneID" id="25790399"/>
<evidence type="ECO:0000256" key="2">
    <source>
        <dbReference type="ARBA" id="ARBA00022630"/>
    </source>
</evidence>
<comment type="caution">
    <text evidence="8">The sequence shown here is derived from an EMBL/GenBank/DDBJ whole genome shotgun (WGS) entry which is preliminary data.</text>
</comment>
<evidence type="ECO:0000256" key="5">
    <source>
        <dbReference type="ARBA" id="ARBA00023033"/>
    </source>
</evidence>
<keyword evidence="5" id="KW-0503">Monooxygenase</keyword>
<feature type="chain" id="PRO_5003524779" description="FAD-binding domain-containing protein" evidence="6">
    <location>
        <begin position="19"/>
        <end position="396"/>
    </location>
</feature>
<sequence length="396" mass="43395">MPIRVIVVGAGIGGLTAAVSLRQAGCEVMIFEKSTFVGEIGAALGLTPNGGRVLERLGFSFQKARTCTIKTWANIDGITFNTLNQLDLSNARQAFGAPSQPVTLKLGSQVTEAHPDGTVILKDGSRYTADMVVGADGLRSVIRDAVLSENDQAKPVHSGQAAFRFLVNTSTLRSDPILSPLADDNTDRLSLFADTSETTRERHAICGEVQNFVGIHPSMEVENQKGDDAKVAMMAEFSHFDKRIIRMIEIRLLTGSRLAENVKRWPLYIHDPYPTWVKGRIVLVGDAAHPMLPYGGQGAMMAIEDGGILGALFANVLPDQIDARLSKYQQLRKNRVSRVQMLSQVRVGREKEVDTRISQYADGPNGSIPMTHKERTIHDYSYDAYTELERSLAADI</sequence>
<organism evidence="8 9">
    <name type="scientific">Hypocrea virens (strain Gv29-8 / FGSC 10586)</name>
    <name type="common">Gliocladium virens</name>
    <name type="synonym">Trichoderma virens</name>
    <dbReference type="NCBI Taxonomy" id="413071"/>
    <lineage>
        <taxon>Eukaryota</taxon>
        <taxon>Fungi</taxon>
        <taxon>Dikarya</taxon>
        <taxon>Ascomycota</taxon>
        <taxon>Pezizomycotina</taxon>
        <taxon>Sordariomycetes</taxon>
        <taxon>Hypocreomycetidae</taxon>
        <taxon>Hypocreales</taxon>
        <taxon>Hypocreaceae</taxon>
        <taxon>Trichoderma</taxon>
    </lineage>
</organism>
<feature type="signal peptide" evidence="6">
    <location>
        <begin position="1"/>
        <end position="18"/>
    </location>
</feature>
<dbReference type="GO" id="GO:0004497">
    <property type="term" value="F:monooxygenase activity"/>
    <property type="evidence" value="ECO:0007669"/>
    <property type="project" value="UniProtKB-KW"/>
</dbReference>
<dbReference type="OrthoDB" id="9993796at2759"/>
<dbReference type="Pfam" id="PF13450">
    <property type="entry name" value="NAD_binding_8"/>
    <property type="match status" value="1"/>
</dbReference>
<dbReference type="STRING" id="413071.G9NBV6"/>
<dbReference type="Gene3D" id="3.50.50.60">
    <property type="entry name" value="FAD/NAD(P)-binding domain"/>
    <property type="match status" value="1"/>
</dbReference>
<dbReference type="PANTHER" id="PTHR13789">
    <property type="entry name" value="MONOOXYGENASE"/>
    <property type="match status" value="1"/>
</dbReference>
<evidence type="ECO:0000256" key="1">
    <source>
        <dbReference type="ARBA" id="ARBA00007992"/>
    </source>
</evidence>
<dbReference type="InterPro" id="IPR050493">
    <property type="entry name" value="FAD-dep_Monooxygenase_BioMet"/>
</dbReference>
<accession>G9NBV6</accession>
<keyword evidence="6" id="KW-0732">Signal</keyword>
<proteinExistence type="inferred from homology"/>
<keyword evidence="2" id="KW-0285">Flavoprotein</keyword>
<dbReference type="VEuPathDB" id="FungiDB:TRIVIDRAFT_206945"/>
<feature type="domain" description="FAD-binding" evidence="7">
    <location>
        <begin position="275"/>
        <end position="340"/>
    </location>
</feature>
<dbReference type="GO" id="GO:0071949">
    <property type="term" value="F:FAD binding"/>
    <property type="evidence" value="ECO:0007669"/>
    <property type="project" value="InterPro"/>
</dbReference>